<reference evidence="1" key="1">
    <citation type="journal article" date="2023" name="Science">
        <title>Genome structures resolve the early diversification of teleost fishes.</title>
        <authorList>
            <person name="Parey E."/>
            <person name="Louis A."/>
            <person name="Montfort J."/>
            <person name="Bouchez O."/>
            <person name="Roques C."/>
            <person name="Iampietro C."/>
            <person name="Lluch J."/>
            <person name="Castinel A."/>
            <person name="Donnadieu C."/>
            <person name="Desvignes T."/>
            <person name="Floi Bucao C."/>
            <person name="Jouanno E."/>
            <person name="Wen M."/>
            <person name="Mejri S."/>
            <person name="Dirks R."/>
            <person name="Jansen H."/>
            <person name="Henkel C."/>
            <person name="Chen W.J."/>
            <person name="Zahm M."/>
            <person name="Cabau C."/>
            <person name="Klopp C."/>
            <person name="Thompson A.W."/>
            <person name="Robinson-Rechavi M."/>
            <person name="Braasch I."/>
            <person name="Lecointre G."/>
            <person name="Bobe J."/>
            <person name="Postlethwait J.H."/>
            <person name="Berthelot C."/>
            <person name="Roest Crollius H."/>
            <person name="Guiguen Y."/>
        </authorList>
    </citation>
    <scope>NUCLEOTIDE SEQUENCE</scope>
    <source>
        <strain evidence="1">WJC10195</strain>
    </source>
</reference>
<accession>A0A9Q1J8Y9</accession>
<dbReference type="AlphaFoldDB" id="A0A9Q1J8Y9"/>
<name>A0A9Q1J8Y9_SYNKA</name>
<dbReference type="Proteomes" id="UP001152622">
    <property type="component" value="Chromosome 2"/>
</dbReference>
<dbReference type="EMBL" id="JAINUF010000002">
    <property type="protein sequence ID" value="KAJ8374866.1"/>
    <property type="molecule type" value="Genomic_DNA"/>
</dbReference>
<comment type="caution">
    <text evidence="1">The sequence shown here is derived from an EMBL/GenBank/DDBJ whole genome shotgun (WGS) entry which is preliminary data.</text>
</comment>
<protein>
    <submittedName>
        <fullName evidence="1">Uncharacterized protein</fullName>
    </submittedName>
</protein>
<gene>
    <name evidence="1" type="ORF">SKAU_G00054460</name>
</gene>
<organism evidence="1 2">
    <name type="scientific">Synaphobranchus kaupii</name>
    <name type="common">Kaup's arrowtooth eel</name>
    <dbReference type="NCBI Taxonomy" id="118154"/>
    <lineage>
        <taxon>Eukaryota</taxon>
        <taxon>Metazoa</taxon>
        <taxon>Chordata</taxon>
        <taxon>Craniata</taxon>
        <taxon>Vertebrata</taxon>
        <taxon>Euteleostomi</taxon>
        <taxon>Actinopterygii</taxon>
        <taxon>Neopterygii</taxon>
        <taxon>Teleostei</taxon>
        <taxon>Anguilliformes</taxon>
        <taxon>Synaphobranchidae</taxon>
        <taxon>Synaphobranchus</taxon>
    </lineage>
</organism>
<proteinExistence type="predicted"/>
<keyword evidence="2" id="KW-1185">Reference proteome</keyword>
<evidence type="ECO:0000313" key="1">
    <source>
        <dbReference type="EMBL" id="KAJ8374866.1"/>
    </source>
</evidence>
<evidence type="ECO:0000313" key="2">
    <source>
        <dbReference type="Proteomes" id="UP001152622"/>
    </source>
</evidence>
<sequence>MPLTLPTRKISPVCHMRKWAREASTIATCAHPFVPFLDITSLRLLSLEEFVVQVSPKTPDSRDSLLNCPASHKGAKLCAAREDSVRGRAERVSDRAVRTEGRGGAVLRRARAIRRAFKEERIWAWHIS</sequence>